<organism evidence="3 4">
    <name type="scientific">Pyrrhoderma noxium</name>
    <dbReference type="NCBI Taxonomy" id="2282107"/>
    <lineage>
        <taxon>Eukaryota</taxon>
        <taxon>Fungi</taxon>
        <taxon>Dikarya</taxon>
        <taxon>Basidiomycota</taxon>
        <taxon>Agaricomycotina</taxon>
        <taxon>Agaricomycetes</taxon>
        <taxon>Hymenochaetales</taxon>
        <taxon>Hymenochaetaceae</taxon>
        <taxon>Pyrrhoderma</taxon>
    </lineage>
</organism>
<keyword evidence="1" id="KW-0472">Membrane</keyword>
<dbReference type="Gene3D" id="3.20.20.140">
    <property type="entry name" value="Metal-dependent hydrolases"/>
    <property type="match status" value="2"/>
</dbReference>
<accession>A0A286USV7</accession>
<dbReference type="Proteomes" id="UP000217199">
    <property type="component" value="Unassembled WGS sequence"/>
</dbReference>
<feature type="transmembrane region" description="Helical" evidence="1">
    <location>
        <begin position="37"/>
        <end position="56"/>
    </location>
</feature>
<dbReference type="InParanoid" id="A0A286USV7"/>
<keyword evidence="4" id="KW-1185">Reference proteome</keyword>
<evidence type="ECO:0000259" key="2">
    <source>
        <dbReference type="Pfam" id="PF01979"/>
    </source>
</evidence>
<keyword evidence="1" id="KW-1133">Transmembrane helix</keyword>
<dbReference type="InterPro" id="IPR050138">
    <property type="entry name" value="DHOase/Allantoinase_Hydrolase"/>
</dbReference>
<dbReference type="SUPFAM" id="SSF51556">
    <property type="entry name" value="Metallo-dependent hydrolases"/>
    <property type="match status" value="1"/>
</dbReference>
<dbReference type="GO" id="GO:0005737">
    <property type="term" value="C:cytoplasm"/>
    <property type="evidence" value="ECO:0007669"/>
    <property type="project" value="TreeGrafter"/>
</dbReference>
<dbReference type="AlphaFoldDB" id="A0A286USV7"/>
<name>A0A286USV7_9AGAM</name>
<keyword evidence="1" id="KW-0812">Transmembrane</keyword>
<dbReference type="PANTHER" id="PTHR43668">
    <property type="entry name" value="ALLANTOINASE"/>
    <property type="match status" value="1"/>
</dbReference>
<dbReference type="InterPro" id="IPR006680">
    <property type="entry name" value="Amidohydro-rel"/>
</dbReference>
<dbReference type="STRING" id="2282107.A0A286USV7"/>
<dbReference type="OrthoDB" id="10258955at2759"/>
<proteinExistence type="predicted"/>
<gene>
    <name evidence="3" type="ORF">PNOK_0262500</name>
</gene>
<dbReference type="PANTHER" id="PTHR43668:SF5">
    <property type="entry name" value="AMIDOHYDROLASE 3 DOMAIN-CONTAINING PROTEIN"/>
    <property type="match status" value="1"/>
</dbReference>
<dbReference type="SUPFAM" id="SSF51338">
    <property type="entry name" value="Composite domain of metallo-dependent hydrolases"/>
    <property type="match status" value="1"/>
</dbReference>
<dbReference type="GO" id="GO:0006145">
    <property type="term" value="P:purine nucleobase catabolic process"/>
    <property type="evidence" value="ECO:0007669"/>
    <property type="project" value="TreeGrafter"/>
</dbReference>
<dbReference type="EMBL" id="NBII01000002">
    <property type="protein sequence ID" value="PAV22668.1"/>
    <property type="molecule type" value="Genomic_DNA"/>
</dbReference>
<comment type="caution">
    <text evidence="3">The sequence shown here is derived from an EMBL/GenBank/DDBJ whole genome shotgun (WGS) entry which is preliminary data.</text>
</comment>
<reference evidence="3 4" key="1">
    <citation type="journal article" date="2017" name="Mol. Ecol.">
        <title>Comparative and population genomic landscape of Phellinus noxius: A hypervariable fungus causing root rot in trees.</title>
        <authorList>
            <person name="Chung C.L."/>
            <person name="Lee T.J."/>
            <person name="Akiba M."/>
            <person name="Lee H.H."/>
            <person name="Kuo T.H."/>
            <person name="Liu D."/>
            <person name="Ke H.M."/>
            <person name="Yokoi T."/>
            <person name="Roa M.B."/>
            <person name="Lu M.J."/>
            <person name="Chang Y.Y."/>
            <person name="Ann P.J."/>
            <person name="Tsai J.N."/>
            <person name="Chen C.Y."/>
            <person name="Tzean S.S."/>
            <person name="Ota Y."/>
            <person name="Hattori T."/>
            <person name="Sahashi N."/>
            <person name="Liou R.F."/>
            <person name="Kikuchi T."/>
            <person name="Tsai I.J."/>
        </authorList>
    </citation>
    <scope>NUCLEOTIDE SEQUENCE [LARGE SCALE GENOMIC DNA]</scope>
    <source>
        <strain evidence="3 4">FFPRI411160</strain>
    </source>
</reference>
<protein>
    <submittedName>
        <fullName evidence="3">Carbohydrate esterase family 9</fullName>
    </submittedName>
</protein>
<sequence length="961" mass="104502">MSRPTKLWEAGGKYTPFGNITPDRDTRPYHKLGHRRLAIWLVAASIAVYLLTGSYFSQRLSSNGPTQTVSPEILARCRALDEKPGPPDDFYERTESDRFVSGTNPVLILNATIWTGNQNGTEVISGDLLLDRGIIKWIGRNLPEKYESTYLEIIDAEGSWVTPGIIDVHSHMGVQSSLELNGASDGNSLKGPILPWLRSIDGLNTHDDAIGLAVAGGLTTSLILPGSANAIGGQGFAIKLRPTEERTPTSWLLEPPYGLNGSEIDYSLKPRWRHMKQACLWGESCQTRMDTMWNFRSAYSKAQEIKNAQDTFCAKALAGQLSESAQFPEDLQWEAAIDVLRGRVKVQTHCYEAVDLDDFVRLSNEFKFPIAAFHHAHETYLVPDALKRAYGDVPPASAMFASFSRYKREAFRHSVFAPRILNDENLRVVMKSDHAAIVSRYLLHEAQQAHYYGLPANVALSSVISTAAEVLGYDHRIGFIQEGYDADIVIWDSHPLQLGATPKQVFIDGIAQLTSPYIVKKSESLQKGPITPNFDKEAEETLKHEGLPPLETQDSLSESTIVFTNVRSVLTREPNRLSLTVQDAEDYSVIVRNGEILSMCKDMGCDPNLISVNATYIDLKGGSISPGLVSYGSNLGLAEIGMEESTIDGAVYDSLTQGVPKIVGGDTTVIRASDGLIFSTRNALLAYRAGVTSAITPPSSTGLLSGLSAHFSTGASFKVSPGAVIQDVAALHFSIDAGRQPSVSTQIATLRRILVQEQKGDLGLWINKVLKGELPLVIDVHSADEIASILILKNEIEKSSGNTLRLTLTGATEAHLLAQEIGKANIGVILNPVRPYPSSWARRRILPGPPLSEESAVLRLLKHNVTVGFGLAGGDLPSDILGWAAQNTRFDVSWAYIEAGGQISKAEAIALASTNTEHLLGVHPEASFKGDLVVTEGGDLLDLSSKIIGIVSPRRGQVDLF</sequence>
<dbReference type="Pfam" id="PF01979">
    <property type="entry name" value="Amidohydro_1"/>
    <property type="match status" value="1"/>
</dbReference>
<dbReference type="GO" id="GO:0004038">
    <property type="term" value="F:allantoinase activity"/>
    <property type="evidence" value="ECO:0007669"/>
    <property type="project" value="TreeGrafter"/>
</dbReference>
<dbReference type="InterPro" id="IPR032466">
    <property type="entry name" value="Metal_Hydrolase"/>
</dbReference>
<evidence type="ECO:0000313" key="3">
    <source>
        <dbReference type="EMBL" id="PAV22668.1"/>
    </source>
</evidence>
<dbReference type="InterPro" id="IPR011059">
    <property type="entry name" value="Metal-dep_hydrolase_composite"/>
</dbReference>
<feature type="domain" description="Amidohydrolase-related" evidence="2">
    <location>
        <begin position="413"/>
        <end position="509"/>
    </location>
</feature>
<evidence type="ECO:0000256" key="1">
    <source>
        <dbReference type="SAM" id="Phobius"/>
    </source>
</evidence>
<evidence type="ECO:0000313" key="4">
    <source>
        <dbReference type="Proteomes" id="UP000217199"/>
    </source>
</evidence>